<proteinExistence type="predicted"/>
<sequence>MKKIAFFGFTGELMCFAHALFNADEMISRGWDVKVIIEGQSTKLIPVLESDQNPFKAIWLKLKDAGVISVCRACANKMGTLNEAAELGLEIDADLLGHPSISKYIGNGYEIVTI</sequence>
<comment type="caution">
    <text evidence="1">The sequence shown here is derived from an EMBL/GenBank/DDBJ whole genome shotgun (WGS) entry which is preliminary data.</text>
</comment>
<evidence type="ECO:0000313" key="1">
    <source>
        <dbReference type="EMBL" id="MDC7226924.1"/>
    </source>
</evidence>
<name>A0AAJ1MNW6_9SPIO</name>
<dbReference type="Proteomes" id="UP001221217">
    <property type="component" value="Unassembled WGS sequence"/>
</dbReference>
<gene>
    <name evidence="1" type="ORF">PQJ61_09190</name>
</gene>
<organism evidence="1 2">
    <name type="scientific">Candidatus Thalassospirochaeta sargassi</name>
    <dbReference type="NCBI Taxonomy" id="3119039"/>
    <lineage>
        <taxon>Bacteria</taxon>
        <taxon>Pseudomonadati</taxon>
        <taxon>Spirochaetota</taxon>
        <taxon>Spirochaetia</taxon>
        <taxon>Spirochaetales</taxon>
        <taxon>Spirochaetaceae</taxon>
        <taxon>Candidatus Thalassospirochaeta</taxon>
    </lineage>
</organism>
<protein>
    <recommendedName>
        <fullName evidence="3">Cytoplasmic protein</fullName>
    </recommendedName>
</protein>
<dbReference type="EMBL" id="JAQQAL010000019">
    <property type="protein sequence ID" value="MDC7226924.1"/>
    <property type="molecule type" value="Genomic_DNA"/>
</dbReference>
<accession>A0AAJ1MNW6</accession>
<dbReference type="Gene3D" id="3.40.1260.10">
    <property type="entry name" value="DsrEFH-like"/>
    <property type="match status" value="1"/>
</dbReference>
<evidence type="ECO:0000313" key="2">
    <source>
        <dbReference type="Proteomes" id="UP001221217"/>
    </source>
</evidence>
<dbReference type="InterPro" id="IPR027396">
    <property type="entry name" value="DsrEFH-like"/>
</dbReference>
<dbReference type="AlphaFoldDB" id="A0AAJ1MNW6"/>
<evidence type="ECO:0008006" key="3">
    <source>
        <dbReference type="Google" id="ProtNLM"/>
    </source>
</evidence>
<dbReference type="SUPFAM" id="SSF75169">
    <property type="entry name" value="DsrEFH-like"/>
    <property type="match status" value="1"/>
</dbReference>
<reference evidence="1 2" key="1">
    <citation type="submission" date="2022-12" db="EMBL/GenBank/DDBJ databases">
        <title>Metagenome assembled genome from gulf of manar.</title>
        <authorList>
            <person name="Kohli P."/>
            <person name="Pk S."/>
            <person name="Venkata Ramana C."/>
            <person name="Sasikala C."/>
        </authorList>
    </citation>
    <scope>NUCLEOTIDE SEQUENCE [LARGE SCALE GENOMIC DNA]</scope>
    <source>
        <strain evidence="1">JB008</strain>
    </source>
</reference>